<evidence type="ECO:0000313" key="2">
    <source>
        <dbReference type="Proteomes" id="UP001159427"/>
    </source>
</evidence>
<evidence type="ECO:0008006" key="3">
    <source>
        <dbReference type="Google" id="ProtNLM"/>
    </source>
</evidence>
<gene>
    <name evidence="1" type="ORF">PEVE_00009810</name>
</gene>
<dbReference type="Proteomes" id="UP001159427">
    <property type="component" value="Unassembled WGS sequence"/>
</dbReference>
<sequence>MDDNVAVPLICDFLVNCDEEIERFLRNENDFDFVAIAGVSCCFVRRNLTRIQNYFESTVSNYFGDEFAVHFRMTRTTAELLTREVINTGRIPLGNPFGRPSIPPEKQVLVFLGALATQESTREITDRFDITYSSVSRTVVRVTEAVCGLKNQYIRWPNGE</sequence>
<accession>A0ABN8R6A3</accession>
<evidence type="ECO:0000313" key="1">
    <source>
        <dbReference type="EMBL" id="CAH3174918.1"/>
    </source>
</evidence>
<proteinExistence type="predicted"/>
<protein>
    <recommendedName>
        <fullName evidence="3">Nuclease HARBI1</fullName>
    </recommendedName>
</protein>
<name>A0ABN8R6A3_9CNID</name>
<keyword evidence="2" id="KW-1185">Reference proteome</keyword>
<reference evidence="1 2" key="1">
    <citation type="submission" date="2022-05" db="EMBL/GenBank/DDBJ databases">
        <authorList>
            <consortium name="Genoscope - CEA"/>
            <person name="William W."/>
        </authorList>
    </citation>
    <scope>NUCLEOTIDE SEQUENCE [LARGE SCALE GENOMIC DNA]</scope>
</reference>
<comment type="caution">
    <text evidence="1">The sequence shown here is derived from an EMBL/GenBank/DDBJ whole genome shotgun (WGS) entry which is preliminary data.</text>
</comment>
<organism evidence="1 2">
    <name type="scientific">Porites evermanni</name>
    <dbReference type="NCBI Taxonomy" id="104178"/>
    <lineage>
        <taxon>Eukaryota</taxon>
        <taxon>Metazoa</taxon>
        <taxon>Cnidaria</taxon>
        <taxon>Anthozoa</taxon>
        <taxon>Hexacorallia</taxon>
        <taxon>Scleractinia</taxon>
        <taxon>Fungiina</taxon>
        <taxon>Poritidae</taxon>
        <taxon>Porites</taxon>
    </lineage>
</organism>
<dbReference type="EMBL" id="CALNXI010001685">
    <property type="protein sequence ID" value="CAH3174918.1"/>
    <property type="molecule type" value="Genomic_DNA"/>
</dbReference>